<protein>
    <submittedName>
        <fullName evidence="1">Uncharacterized protein</fullName>
    </submittedName>
</protein>
<evidence type="ECO:0000313" key="1">
    <source>
        <dbReference type="EMBL" id="KAI5674973.1"/>
    </source>
</evidence>
<comment type="caution">
    <text evidence="1">The sequence shown here is derived from an EMBL/GenBank/DDBJ whole genome shotgun (WGS) entry which is preliminary data.</text>
</comment>
<accession>A0ACC0BQU7</accession>
<gene>
    <name evidence="1" type="ORF">M9H77_05923</name>
</gene>
<evidence type="ECO:0000313" key="2">
    <source>
        <dbReference type="Proteomes" id="UP001060085"/>
    </source>
</evidence>
<reference evidence="2" key="1">
    <citation type="journal article" date="2023" name="Nat. Plants">
        <title>Single-cell RNA sequencing provides a high-resolution roadmap for understanding the multicellular compartmentation of specialized metabolism.</title>
        <authorList>
            <person name="Sun S."/>
            <person name="Shen X."/>
            <person name="Li Y."/>
            <person name="Li Y."/>
            <person name="Wang S."/>
            <person name="Li R."/>
            <person name="Zhang H."/>
            <person name="Shen G."/>
            <person name="Guo B."/>
            <person name="Wei J."/>
            <person name="Xu J."/>
            <person name="St-Pierre B."/>
            <person name="Chen S."/>
            <person name="Sun C."/>
        </authorList>
    </citation>
    <scope>NUCLEOTIDE SEQUENCE [LARGE SCALE GENOMIC DNA]</scope>
</reference>
<sequence length="271" mass="30926">MKRSFGASKGSRILQKNGNKKNEELVIDWELRPGGLLVQKRGFAPASSTGPMIKVKVSHDSYYHDLTVPTHSTFGEMKQVLAQKTSLDPSVQRLLFRGKEKDDHEYLHIAGVEDMSKLILMEDPASREKKLEEMKKDLNSSKVHESVSRVRTEVDKLYDQVLVLEKSVQKGIKIEEKEFIVLTELLMMQLLKLDSIEADGEARIQRRSEVHRVQRFVDMVDNLKVKNSEVFNNNGTASFMTTKWETFDSGVGSLIAPKSTTKVVQEWELFD</sequence>
<organism evidence="1 2">
    <name type="scientific">Catharanthus roseus</name>
    <name type="common">Madagascar periwinkle</name>
    <name type="synonym">Vinca rosea</name>
    <dbReference type="NCBI Taxonomy" id="4058"/>
    <lineage>
        <taxon>Eukaryota</taxon>
        <taxon>Viridiplantae</taxon>
        <taxon>Streptophyta</taxon>
        <taxon>Embryophyta</taxon>
        <taxon>Tracheophyta</taxon>
        <taxon>Spermatophyta</taxon>
        <taxon>Magnoliopsida</taxon>
        <taxon>eudicotyledons</taxon>
        <taxon>Gunneridae</taxon>
        <taxon>Pentapetalae</taxon>
        <taxon>asterids</taxon>
        <taxon>lamiids</taxon>
        <taxon>Gentianales</taxon>
        <taxon>Apocynaceae</taxon>
        <taxon>Rauvolfioideae</taxon>
        <taxon>Vinceae</taxon>
        <taxon>Catharanthinae</taxon>
        <taxon>Catharanthus</taxon>
    </lineage>
</organism>
<dbReference type="Proteomes" id="UP001060085">
    <property type="component" value="Linkage Group LG02"/>
</dbReference>
<dbReference type="EMBL" id="CM044702">
    <property type="protein sequence ID" value="KAI5674973.1"/>
    <property type="molecule type" value="Genomic_DNA"/>
</dbReference>
<proteinExistence type="predicted"/>
<name>A0ACC0BQU7_CATRO</name>
<keyword evidence="2" id="KW-1185">Reference proteome</keyword>